<keyword evidence="1" id="KW-0812">Transmembrane</keyword>
<feature type="transmembrane region" description="Helical" evidence="1">
    <location>
        <begin position="27"/>
        <end position="43"/>
    </location>
</feature>
<keyword evidence="1" id="KW-0472">Membrane</keyword>
<keyword evidence="3" id="KW-1185">Reference proteome</keyword>
<name>A0ABT9ZTZ0_9BACI</name>
<keyword evidence="1" id="KW-1133">Transmembrane helix</keyword>
<proteinExistence type="predicted"/>
<organism evidence="2 3">
    <name type="scientific">Evansella vedderi</name>
    <dbReference type="NCBI Taxonomy" id="38282"/>
    <lineage>
        <taxon>Bacteria</taxon>
        <taxon>Bacillati</taxon>
        <taxon>Bacillota</taxon>
        <taxon>Bacilli</taxon>
        <taxon>Bacillales</taxon>
        <taxon>Bacillaceae</taxon>
        <taxon>Evansella</taxon>
    </lineage>
</organism>
<accession>A0ABT9ZTZ0</accession>
<evidence type="ECO:0000313" key="3">
    <source>
        <dbReference type="Proteomes" id="UP001230005"/>
    </source>
</evidence>
<dbReference type="EMBL" id="JAUSUG010000007">
    <property type="protein sequence ID" value="MDQ0254674.1"/>
    <property type="molecule type" value="Genomic_DNA"/>
</dbReference>
<gene>
    <name evidence="2" type="ORF">J2S74_002053</name>
</gene>
<comment type="caution">
    <text evidence="2">The sequence shown here is derived from an EMBL/GenBank/DDBJ whole genome shotgun (WGS) entry which is preliminary data.</text>
</comment>
<protein>
    <submittedName>
        <fullName evidence="2">Cyanate permease</fullName>
    </submittedName>
</protein>
<reference evidence="2 3" key="1">
    <citation type="submission" date="2023-07" db="EMBL/GenBank/DDBJ databases">
        <title>Genomic Encyclopedia of Type Strains, Phase IV (KMG-IV): sequencing the most valuable type-strain genomes for metagenomic binning, comparative biology and taxonomic classification.</title>
        <authorList>
            <person name="Goeker M."/>
        </authorList>
    </citation>
    <scope>NUCLEOTIDE SEQUENCE [LARGE SCALE GENOMIC DNA]</scope>
    <source>
        <strain evidence="2 3">DSM 9768</strain>
    </source>
</reference>
<dbReference type="Proteomes" id="UP001230005">
    <property type="component" value="Unassembled WGS sequence"/>
</dbReference>
<evidence type="ECO:0000313" key="2">
    <source>
        <dbReference type="EMBL" id="MDQ0254674.1"/>
    </source>
</evidence>
<dbReference type="RefSeq" id="WP_307324966.1">
    <property type="nucleotide sequence ID" value="NZ_JAUSUG010000007.1"/>
</dbReference>
<evidence type="ECO:0000256" key="1">
    <source>
        <dbReference type="SAM" id="Phobius"/>
    </source>
</evidence>
<sequence>MAQSFGYFLEAIGPISVGLFFDIFNSWAQPLLLFILVTFALIFF</sequence>